<dbReference type="Proteomes" id="UP000092605">
    <property type="component" value="Unassembled WGS sequence"/>
</dbReference>
<evidence type="ECO:0000313" key="2">
    <source>
        <dbReference type="EMBL" id="SHK42903.1"/>
    </source>
</evidence>
<reference evidence="2 4" key="2">
    <citation type="submission" date="2016-11" db="EMBL/GenBank/DDBJ databases">
        <authorList>
            <person name="Varghese N."/>
            <person name="Submissions S."/>
        </authorList>
    </citation>
    <scope>NUCLEOTIDE SEQUENCE [LARGE SCALE GENOMIC DNA]</scope>
    <source>
        <strain evidence="2 4">DSM 7308</strain>
    </source>
</reference>
<dbReference type="PATRIC" id="fig|1121328.3.peg.1283"/>
<dbReference type="EMBL" id="LSFY01000001">
    <property type="protein sequence ID" value="KXZ40199.1"/>
    <property type="molecule type" value="Genomic_DNA"/>
</dbReference>
<organism evidence="1 3">
    <name type="scientific">Alkalithermobacter thermoalcaliphilus JW-YL-7 = DSM 7308</name>
    <dbReference type="NCBI Taxonomy" id="1121328"/>
    <lineage>
        <taxon>Bacteria</taxon>
        <taxon>Bacillati</taxon>
        <taxon>Bacillota</taxon>
        <taxon>Clostridia</taxon>
        <taxon>Peptostreptococcales</taxon>
        <taxon>Tepidibacteraceae</taxon>
        <taxon>Alkalithermobacter</taxon>
    </lineage>
</organism>
<accession>A0A150FRH9</accession>
<proteinExistence type="predicted"/>
<name>A0A150FRH9_CLOPD</name>
<protein>
    <submittedName>
        <fullName evidence="1">Uncharacterized protein</fullName>
    </submittedName>
</protein>
<sequence length="122" mass="14832">MILFYIKDSNLCIKEFRYTNKTIKERKILENVLGNDYCIKIDTKDKFYGIASCKGGKVVYMYEDENFNLITKNLFDYDDEKYLVKNLYIKKYEKNIHIMYYVQDTNNRKIWHIASHYYDGNN</sequence>
<dbReference type="Proteomes" id="UP000323392">
    <property type="component" value="Unassembled WGS sequence"/>
</dbReference>
<dbReference type="STRING" id="1121328.JWYL7_1274"/>
<evidence type="ECO:0000313" key="4">
    <source>
        <dbReference type="Proteomes" id="UP000323392"/>
    </source>
</evidence>
<gene>
    <name evidence="1" type="ORF">JWYL7_1274</name>
    <name evidence="2" type="ORF">SAMN05661008_00248</name>
</gene>
<evidence type="ECO:0000313" key="1">
    <source>
        <dbReference type="EMBL" id="KXZ40199.1"/>
    </source>
</evidence>
<keyword evidence="4" id="KW-1185">Reference proteome</keyword>
<evidence type="ECO:0000313" key="3">
    <source>
        <dbReference type="Proteomes" id="UP000092605"/>
    </source>
</evidence>
<comment type="caution">
    <text evidence="1">The sequence shown here is derived from an EMBL/GenBank/DDBJ whole genome shotgun (WGS) entry which is preliminary data.</text>
</comment>
<reference evidence="1 3" key="1">
    <citation type="submission" date="2016-02" db="EMBL/GenBank/DDBJ databases">
        <title>Draft genome sequence for Clostridium paradoxum JW-YL-7.</title>
        <authorList>
            <person name="Utturkar S.M."/>
            <person name="Lancaster A."/>
            <person name="Poole F.L."/>
            <person name="Adams M.W."/>
            <person name="Brown S.D."/>
        </authorList>
    </citation>
    <scope>NUCLEOTIDE SEQUENCE [LARGE SCALE GENOMIC DNA]</scope>
    <source>
        <strain evidence="1 3">JW-YL-7</strain>
    </source>
</reference>
<dbReference type="RefSeq" id="WP_066070651.1">
    <property type="nucleotide sequence ID" value="NZ_FRBG01000001.1"/>
</dbReference>
<dbReference type="EMBL" id="FRBG01000001">
    <property type="protein sequence ID" value="SHK42903.1"/>
    <property type="molecule type" value="Genomic_DNA"/>
</dbReference>
<dbReference type="AlphaFoldDB" id="A0A150FRH9"/>